<name>A0A3M7RWM4_BRAPC</name>
<dbReference type="EMBL" id="REGN01002484">
    <property type="protein sequence ID" value="RNA27840.1"/>
    <property type="molecule type" value="Genomic_DNA"/>
</dbReference>
<dbReference type="AlphaFoldDB" id="A0A3M7RWM4"/>
<proteinExistence type="predicted"/>
<protein>
    <submittedName>
        <fullName evidence="1">Uncharacterized protein</fullName>
    </submittedName>
</protein>
<organism evidence="1 2">
    <name type="scientific">Brachionus plicatilis</name>
    <name type="common">Marine rotifer</name>
    <name type="synonym">Brachionus muelleri</name>
    <dbReference type="NCBI Taxonomy" id="10195"/>
    <lineage>
        <taxon>Eukaryota</taxon>
        <taxon>Metazoa</taxon>
        <taxon>Spiralia</taxon>
        <taxon>Gnathifera</taxon>
        <taxon>Rotifera</taxon>
        <taxon>Eurotatoria</taxon>
        <taxon>Monogononta</taxon>
        <taxon>Pseudotrocha</taxon>
        <taxon>Ploima</taxon>
        <taxon>Brachionidae</taxon>
        <taxon>Brachionus</taxon>
    </lineage>
</organism>
<dbReference type="Proteomes" id="UP000276133">
    <property type="component" value="Unassembled WGS sequence"/>
</dbReference>
<sequence>MDHIFNTKSEIERIRGCCLERVNLNRRLDFLDWDNNQERMRPIIKRYVFDFIQQVKRRRRSSSSFIVLYLANNT</sequence>
<comment type="caution">
    <text evidence="1">The sequence shown here is derived from an EMBL/GenBank/DDBJ whole genome shotgun (WGS) entry which is preliminary data.</text>
</comment>
<evidence type="ECO:0000313" key="2">
    <source>
        <dbReference type="Proteomes" id="UP000276133"/>
    </source>
</evidence>
<accession>A0A3M7RWM4</accession>
<gene>
    <name evidence="1" type="ORF">BpHYR1_049943</name>
</gene>
<reference evidence="1 2" key="1">
    <citation type="journal article" date="2018" name="Sci. Rep.">
        <title>Genomic signatures of local adaptation to the degree of environmental predictability in rotifers.</title>
        <authorList>
            <person name="Franch-Gras L."/>
            <person name="Hahn C."/>
            <person name="Garcia-Roger E.M."/>
            <person name="Carmona M.J."/>
            <person name="Serra M."/>
            <person name="Gomez A."/>
        </authorList>
    </citation>
    <scope>NUCLEOTIDE SEQUENCE [LARGE SCALE GENOMIC DNA]</scope>
    <source>
        <strain evidence="1">HYR1</strain>
    </source>
</reference>
<keyword evidence="2" id="KW-1185">Reference proteome</keyword>
<evidence type="ECO:0000313" key="1">
    <source>
        <dbReference type="EMBL" id="RNA27840.1"/>
    </source>
</evidence>